<evidence type="ECO:0000313" key="5">
    <source>
        <dbReference type="EMBL" id="MUZ76062.1"/>
    </source>
</evidence>
<feature type="domain" description="HTH luxR-type" evidence="4">
    <location>
        <begin position="167"/>
        <end position="232"/>
    </location>
</feature>
<dbReference type="EMBL" id="WPHR01000046">
    <property type="protein sequence ID" value="MUZ76062.1"/>
    <property type="molecule type" value="Genomic_DNA"/>
</dbReference>
<evidence type="ECO:0000256" key="3">
    <source>
        <dbReference type="ARBA" id="ARBA00023163"/>
    </source>
</evidence>
<keyword evidence="1" id="KW-0805">Transcription regulation</keyword>
<dbReference type="SMART" id="SM00421">
    <property type="entry name" value="HTH_LUXR"/>
    <property type="match status" value="1"/>
</dbReference>
<keyword evidence="2" id="KW-0238">DNA-binding</keyword>
<dbReference type="InterPro" id="IPR016032">
    <property type="entry name" value="Sig_transdc_resp-reg_C-effctor"/>
</dbReference>
<dbReference type="SUPFAM" id="SSF46894">
    <property type="entry name" value="C-terminal effector domain of the bipartite response regulators"/>
    <property type="match status" value="1"/>
</dbReference>
<keyword evidence="3" id="KW-0804">Transcription</keyword>
<accession>A0A6L6VRG5</accession>
<sequence>MQRWLDKLIDISAIEGTQNKIEKALAGLTNQMGFHSYAYLNLQPGRMLAITNYSREWQSIYFQLNYPSLDPVVKRAKAIKRVFVWAGELERTRISKDERKFYAHAAEFGIRSGITIPVKTANGSISMFTVASEKREINLRREIDAVSAASAVGQLHTRFTFLRARPQIEDPAYLDPKEATYLRWIAVGKTMEEVAVIEGVKYNTVRVKIAEAMKRFDVHTVAHLTAIAVRKNLI</sequence>
<evidence type="ECO:0000256" key="1">
    <source>
        <dbReference type="ARBA" id="ARBA00023015"/>
    </source>
</evidence>
<dbReference type="PROSITE" id="PS50043">
    <property type="entry name" value="HTH_LUXR_2"/>
    <property type="match status" value="1"/>
</dbReference>
<evidence type="ECO:0000313" key="6">
    <source>
        <dbReference type="Proteomes" id="UP000477951"/>
    </source>
</evidence>
<dbReference type="GO" id="GO:0006355">
    <property type="term" value="P:regulation of DNA-templated transcription"/>
    <property type="evidence" value="ECO:0007669"/>
    <property type="project" value="InterPro"/>
</dbReference>
<dbReference type="InterPro" id="IPR000792">
    <property type="entry name" value="Tscrpt_reg_LuxR_C"/>
</dbReference>
<dbReference type="AlphaFoldDB" id="A0A6L6VRG5"/>
<dbReference type="InterPro" id="IPR036388">
    <property type="entry name" value="WH-like_DNA-bd_sf"/>
</dbReference>
<dbReference type="InterPro" id="IPR005143">
    <property type="entry name" value="TF_LuxR_autoind-bd_dom"/>
</dbReference>
<dbReference type="Gene3D" id="3.30.450.80">
    <property type="entry name" value="Transcription factor LuxR-like, autoinducer-binding domain"/>
    <property type="match status" value="1"/>
</dbReference>
<evidence type="ECO:0000259" key="4">
    <source>
        <dbReference type="PROSITE" id="PS50043"/>
    </source>
</evidence>
<comment type="caution">
    <text evidence="5">The sequence shown here is derived from an EMBL/GenBank/DDBJ whole genome shotgun (WGS) entry which is preliminary data.</text>
</comment>
<evidence type="ECO:0000256" key="2">
    <source>
        <dbReference type="ARBA" id="ARBA00023125"/>
    </source>
</evidence>
<proteinExistence type="predicted"/>
<organism evidence="5 6">
    <name type="scientific">Agrobacterium vitis</name>
    <name type="common">Rhizobium vitis</name>
    <dbReference type="NCBI Taxonomy" id="373"/>
    <lineage>
        <taxon>Bacteria</taxon>
        <taxon>Pseudomonadati</taxon>
        <taxon>Pseudomonadota</taxon>
        <taxon>Alphaproteobacteria</taxon>
        <taxon>Hyphomicrobiales</taxon>
        <taxon>Rhizobiaceae</taxon>
        <taxon>Rhizobium/Agrobacterium group</taxon>
        <taxon>Agrobacterium</taxon>
    </lineage>
</organism>
<protein>
    <submittedName>
        <fullName evidence="5">Transcriptional regulator TraR</fullName>
    </submittedName>
</protein>
<name>A0A6L6VRG5_AGRVI</name>
<dbReference type="NCBIfam" id="NF010444">
    <property type="entry name" value="PRK13870.1"/>
    <property type="match status" value="1"/>
</dbReference>
<dbReference type="Pfam" id="PF03472">
    <property type="entry name" value="Autoind_bind"/>
    <property type="match status" value="1"/>
</dbReference>
<dbReference type="CDD" id="cd06170">
    <property type="entry name" value="LuxR_C_like"/>
    <property type="match status" value="1"/>
</dbReference>
<dbReference type="Gene3D" id="1.10.10.10">
    <property type="entry name" value="Winged helix-like DNA-binding domain superfamily/Winged helix DNA-binding domain"/>
    <property type="match status" value="1"/>
</dbReference>
<dbReference type="SUPFAM" id="SSF75516">
    <property type="entry name" value="Pheromone-binding domain of LuxR-like quorum-sensing transcription factors"/>
    <property type="match status" value="1"/>
</dbReference>
<dbReference type="GO" id="GO:0003677">
    <property type="term" value="F:DNA binding"/>
    <property type="evidence" value="ECO:0007669"/>
    <property type="project" value="UniProtKB-KW"/>
</dbReference>
<gene>
    <name evidence="5" type="primary">traR</name>
    <name evidence="5" type="ORF">GOZ90_25785</name>
</gene>
<dbReference type="InterPro" id="IPR036693">
    <property type="entry name" value="TF_LuxR_autoind-bd_dom_sf"/>
</dbReference>
<dbReference type="RefSeq" id="WP_156616544.1">
    <property type="nucleotide sequence ID" value="NZ_WPHR01000046.1"/>
</dbReference>
<reference evidence="5 6" key="1">
    <citation type="submission" date="2019-12" db="EMBL/GenBank/DDBJ databases">
        <title>Whole-genome sequencing of Allorhizobium vitis.</title>
        <authorList>
            <person name="Gan H.M."/>
            <person name="Szegedi E."/>
            <person name="Burr T."/>
            <person name="Savka M.A."/>
        </authorList>
    </citation>
    <scope>NUCLEOTIDE SEQUENCE [LARGE SCALE GENOMIC DNA]</scope>
    <source>
        <strain evidence="5 6">CG516</strain>
    </source>
</reference>
<dbReference type="Proteomes" id="UP000477951">
    <property type="component" value="Unassembled WGS sequence"/>
</dbReference>